<name>A0A378N7V0_MANHA</name>
<reference evidence="1 2" key="1">
    <citation type="submission" date="2018-06" db="EMBL/GenBank/DDBJ databases">
        <authorList>
            <consortium name="Pathogen Informatics"/>
            <person name="Doyle S."/>
        </authorList>
    </citation>
    <scope>NUCLEOTIDE SEQUENCE [LARGE SCALE GENOMIC DNA]</scope>
    <source>
        <strain evidence="1 2">NCTC10638</strain>
    </source>
</reference>
<accession>A0A378N7V0</accession>
<evidence type="ECO:0000313" key="2">
    <source>
        <dbReference type="Proteomes" id="UP000254802"/>
    </source>
</evidence>
<proteinExistence type="predicted"/>
<organism evidence="1 2">
    <name type="scientific">Mannheimia haemolytica</name>
    <name type="common">Pasteurella haemolytica</name>
    <dbReference type="NCBI Taxonomy" id="75985"/>
    <lineage>
        <taxon>Bacteria</taxon>
        <taxon>Pseudomonadati</taxon>
        <taxon>Pseudomonadota</taxon>
        <taxon>Gammaproteobacteria</taxon>
        <taxon>Pasteurellales</taxon>
        <taxon>Pasteurellaceae</taxon>
        <taxon>Mannheimia</taxon>
    </lineage>
</organism>
<protein>
    <submittedName>
        <fullName evidence="1">Uncharacterized protein</fullName>
    </submittedName>
</protein>
<gene>
    <name evidence="1" type="ORF">NCTC10638_02925</name>
</gene>
<dbReference type="Proteomes" id="UP000254802">
    <property type="component" value="Unassembled WGS sequence"/>
</dbReference>
<dbReference type="EMBL" id="UGPN01000002">
    <property type="protein sequence ID" value="STY63755.1"/>
    <property type="molecule type" value="Genomic_DNA"/>
</dbReference>
<sequence>MVRGWLTNLPPLKINSDYSVFKDYLPENVEKGKDYLLYRADQNTPRTPPMRLGFRLMRNLPQIGRGFRADPHLYPTPYEPVEYITEGNTMLNVGFVV</sequence>
<evidence type="ECO:0000313" key="1">
    <source>
        <dbReference type="EMBL" id="STY63755.1"/>
    </source>
</evidence>
<dbReference type="AlphaFoldDB" id="A0A378N7V0"/>